<evidence type="ECO:0000313" key="2">
    <source>
        <dbReference type="Proteomes" id="UP000219338"/>
    </source>
</evidence>
<sequence length="35" mass="3790">MCFTFPSHVFGASHLHGTLGTNLAPPTTLYREKGT</sequence>
<protein>
    <submittedName>
        <fullName evidence="1">Uncharacterized protein</fullName>
    </submittedName>
</protein>
<gene>
    <name evidence="1" type="ORF">ARMOST_02286</name>
</gene>
<dbReference type="Proteomes" id="UP000219338">
    <property type="component" value="Unassembled WGS sequence"/>
</dbReference>
<evidence type="ECO:0000313" key="1">
    <source>
        <dbReference type="EMBL" id="SJK99005.1"/>
    </source>
</evidence>
<name>A0A284QRB7_ARMOS</name>
<proteinExistence type="predicted"/>
<dbReference type="EMBL" id="FUEG01000001">
    <property type="protein sequence ID" value="SJK99005.1"/>
    <property type="molecule type" value="Genomic_DNA"/>
</dbReference>
<dbReference type="AlphaFoldDB" id="A0A284QRB7"/>
<keyword evidence="2" id="KW-1185">Reference proteome</keyword>
<accession>A0A284QRB7</accession>
<reference evidence="2" key="1">
    <citation type="journal article" date="2017" name="Nat. Ecol. Evol.">
        <title>Genome expansion and lineage-specific genetic innovations in the forest pathogenic fungi Armillaria.</title>
        <authorList>
            <person name="Sipos G."/>
            <person name="Prasanna A.N."/>
            <person name="Walter M.C."/>
            <person name="O'Connor E."/>
            <person name="Balint B."/>
            <person name="Krizsan K."/>
            <person name="Kiss B."/>
            <person name="Hess J."/>
            <person name="Varga T."/>
            <person name="Slot J."/>
            <person name="Riley R."/>
            <person name="Boka B."/>
            <person name="Rigling D."/>
            <person name="Barry K."/>
            <person name="Lee J."/>
            <person name="Mihaltcheva S."/>
            <person name="LaButti K."/>
            <person name="Lipzen A."/>
            <person name="Waldron R."/>
            <person name="Moloney N.M."/>
            <person name="Sperisen C."/>
            <person name="Kredics L."/>
            <person name="Vagvoelgyi C."/>
            <person name="Patrignani A."/>
            <person name="Fitzpatrick D."/>
            <person name="Nagy I."/>
            <person name="Doyle S."/>
            <person name="Anderson J.B."/>
            <person name="Grigoriev I.V."/>
            <person name="Gueldener U."/>
            <person name="Muensterkoetter M."/>
            <person name="Nagy L.G."/>
        </authorList>
    </citation>
    <scope>NUCLEOTIDE SEQUENCE [LARGE SCALE GENOMIC DNA]</scope>
    <source>
        <strain evidence="2">C18/9</strain>
    </source>
</reference>
<organism evidence="1 2">
    <name type="scientific">Armillaria ostoyae</name>
    <name type="common">Armillaria root rot fungus</name>
    <dbReference type="NCBI Taxonomy" id="47428"/>
    <lineage>
        <taxon>Eukaryota</taxon>
        <taxon>Fungi</taxon>
        <taxon>Dikarya</taxon>
        <taxon>Basidiomycota</taxon>
        <taxon>Agaricomycotina</taxon>
        <taxon>Agaricomycetes</taxon>
        <taxon>Agaricomycetidae</taxon>
        <taxon>Agaricales</taxon>
        <taxon>Marasmiineae</taxon>
        <taxon>Physalacriaceae</taxon>
        <taxon>Armillaria</taxon>
    </lineage>
</organism>